<dbReference type="EMBL" id="JBHTAX010000005">
    <property type="protein sequence ID" value="MFC7192720.1"/>
    <property type="molecule type" value="Genomic_DNA"/>
</dbReference>
<dbReference type="Proteomes" id="UP001596417">
    <property type="component" value="Unassembled WGS sequence"/>
</dbReference>
<organism evidence="2 3">
    <name type="scientific">Halocatena marina</name>
    <dbReference type="NCBI Taxonomy" id="2934937"/>
    <lineage>
        <taxon>Archaea</taxon>
        <taxon>Methanobacteriati</taxon>
        <taxon>Methanobacteriota</taxon>
        <taxon>Stenosarchaea group</taxon>
        <taxon>Halobacteria</taxon>
        <taxon>Halobacteriales</taxon>
        <taxon>Natronomonadaceae</taxon>
        <taxon>Halocatena</taxon>
    </lineage>
</organism>
<protein>
    <recommendedName>
        <fullName evidence="4">Twin-arginine translocation signal domain-containing protein</fullName>
    </recommendedName>
</protein>
<evidence type="ECO:0000313" key="2">
    <source>
        <dbReference type="EMBL" id="MFC7192720.1"/>
    </source>
</evidence>
<proteinExistence type="predicted"/>
<reference evidence="2 3" key="1">
    <citation type="journal article" date="2019" name="Int. J. Syst. Evol. Microbiol.">
        <title>The Global Catalogue of Microorganisms (GCM) 10K type strain sequencing project: providing services to taxonomists for standard genome sequencing and annotation.</title>
        <authorList>
            <consortium name="The Broad Institute Genomics Platform"/>
            <consortium name="The Broad Institute Genome Sequencing Center for Infectious Disease"/>
            <person name="Wu L."/>
            <person name="Ma J."/>
        </authorList>
    </citation>
    <scope>NUCLEOTIDE SEQUENCE [LARGE SCALE GENOMIC DNA]</scope>
    <source>
        <strain evidence="2 3">RDMS1</strain>
    </source>
</reference>
<dbReference type="RefSeq" id="WP_390206813.1">
    <property type="nucleotide sequence ID" value="NZ_JBHSZC010000004.1"/>
</dbReference>
<name>A0ABD5YZN2_9EURY</name>
<gene>
    <name evidence="2" type="ORF">ACFQL7_24880</name>
</gene>
<evidence type="ECO:0008006" key="4">
    <source>
        <dbReference type="Google" id="ProtNLM"/>
    </source>
</evidence>
<sequence>MTANEPTQGNETNEKIKRTSRRNILKLVGTASAATLGAGTLTSTAAASDVTPESAVPEEVETTQFSPEEKDESTDPAVAESVNEAIAAGCVEYIAPPVGPQVNIKSPCIYDAYADPWGEIAKPTRCTGVGDDTLPSHQQQLFH</sequence>
<dbReference type="AlphaFoldDB" id="A0ABD5YZN2"/>
<keyword evidence="3" id="KW-1185">Reference proteome</keyword>
<dbReference type="PROSITE" id="PS51318">
    <property type="entry name" value="TAT"/>
    <property type="match status" value="1"/>
</dbReference>
<evidence type="ECO:0000256" key="1">
    <source>
        <dbReference type="SAM" id="MobiDB-lite"/>
    </source>
</evidence>
<dbReference type="InterPro" id="IPR006311">
    <property type="entry name" value="TAT_signal"/>
</dbReference>
<feature type="compositionally biased region" description="Polar residues" evidence="1">
    <location>
        <begin position="1"/>
        <end position="11"/>
    </location>
</feature>
<evidence type="ECO:0000313" key="3">
    <source>
        <dbReference type="Proteomes" id="UP001596417"/>
    </source>
</evidence>
<accession>A0ABD5YZN2</accession>
<feature type="region of interest" description="Disordered" evidence="1">
    <location>
        <begin position="1"/>
        <end position="21"/>
    </location>
</feature>
<comment type="caution">
    <text evidence="2">The sequence shown here is derived from an EMBL/GenBank/DDBJ whole genome shotgun (WGS) entry which is preliminary data.</text>
</comment>
<feature type="region of interest" description="Disordered" evidence="1">
    <location>
        <begin position="43"/>
        <end position="78"/>
    </location>
</feature>